<feature type="compositionally biased region" description="Basic and acidic residues" evidence="2">
    <location>
        <begin position="277"/>
        <end position="289"/>
    </location>
</feature>
<organism evidence="3">
    <name type="scientific">viral metagenome</name>
    <dbReference type="NCBI Taxonomy" id="1070528"/>
    <lineage>
        <taxon>unclassified sequences</taxon>
        <taxon>metagenomes</taxon>
        <taxon>organismal metagenomes</taxon>
    </lineage>
</organism>
<feature type="region of interest" description="Disordered" evidence="2">
    <location>
        <begin position="1"/>
        <end position="28"/>
    </location>
</feature>
<sequence length="317" mass="36646">MATATLNTTPTEGGTNVTPTESSGVQVHHENTIDQSKKILDMIRYNWLKREISILKERVGQYQLTINVNMGVNPSTVNQFTHFKEIFEREIETYEKELQSYATLKTDTNPDLTKETIGTTPTEASCVQAHSGMDLSLSEKILMVKNKLDALRMDLAKKNDRYSWVNNMRIPGLKTRIDYYQEKLKTQEALKKQDTINTNDQEETSENKEHYSGYNPRIVENYTKGLESYTQELHAWEEELLSFNTHIFPQLIRDLEELNDEYDSLVSQSVSEMIQSNREHTSMSEDHTQTLDQYVENVPRPPNSTPTETDTDEDETF</sequence>
<feature type="compositionally biased region" description="Polar residues" evidence="2">
    <location>
        <begin position="1"/>
        <end position="25"/>
    </location>
</feature>
<dbReference type="EMBL" id="MN739745">
    <property type="protein sequence ID" value="QHT24423.1"/>
    <property type="molecule type" value="Genomic_DNA"/>
</dbReference>
<keyword evidence="1" id="KW-0175">Coiled coil</keyword>
<evidence type="ECO:0000313" key="3">
    <source>
        <dbReference type="EMBL" id="QHT24423.1"/>
    </source>
</evidence>
<dbReference type="AlphaFoldDB" id="A0A6C0E7N3"/>
<evidence type="ECO:0000256" key="1">
    <source>
        <dbReference type="SAM" id="Coils"/>
    </source>
</evidence>
<name>A0A6C0E7N3_9ZZZZ</name>
<proteinExistence type="predicted"/>
<feature type="region of interest" description="Disordered" evidence="2">
    <location>
        <begin position="274"/>
        <end position="317"/>
    </location>
</feature>
<feature type="coiled-coil region" evidence="1">
    <location>
        <begin position="219"/>
        <end position="268"/>
    </location>
</feature>
<evidence type="ECO:0000256" key="2">
    <source>
        <dbReference type="SAM" id="MobiDB-lite"/>
    </source>
</evidence>
<accession>A0A6C0E7N3</accession>
<reference evidence="3" key="1">
    <citation type="journal article" date="2020" name="Nature">
        <title>Giant virus diversity and host interactions through global metagenomics.</title>
        <authorList>
            <person name="Schulz F."/>
            <person name="Roux S."/>
            <person name="Paez-Espino D."/>
            <person name="Jungbluth S."/>
            <person name="Walsh D.A."/>
            <person name="Denef V.J."/>
            <person name="McMahon K.D."/>
            <person name="Konstantinidis K.T."/>
            <person name="Eloe-Fadrosh E.A."/>
            <person name="Kyrpides N.C."/>
            <person name="Woyke T."/>
        </authorList>
    </citation>
    <scope>NUCLEOTIDE SEQUENCE</scope>
    <source>
        <strain evidence="3">GVMAG-M-3300023179-150</strain>
    </source>
</reference>
<protein>
    <submittedName>
        <fullName evidence="3">Uncharacterized protein</fullName>
    </submittedName>
</protein>